<dbReference type="PANTHER" id="PTHR30469:SF12">
    <property type="entry name" value="MULTIDRUG RESISTANCE PROTEIN MDTA"/>
    <property type="match status" value="1"/>
</dbReference>
<dbReference type="EMBL" id="QGGG01000001">
    <property type="protein sequence ID" value="PWJ86433.1"/>
    <property type="molecule type" value="Genomic_DNA"/>
</dbReference>
<comment type="caution">
    <text evidence="13">The sequence shown here is derived from an EMBL/GenBank/DDBJ whole genome shotgun (WGS) entry which is preliminary data.</text>
</comment>
<evidence type="ECO:0000256" key="6">
    <source>
        <dbReference type="ARBA" id="ARBA00023136"/>
    </source>
</evidence>
<name>A0A316CB83_PSESE</name>
<keyword evidence="3" id="KW-0813">Transport</keyword>
<keyword evidence="8" id="KW-1133">Transmembrane helix</keyword>
<comment type="similarity">
    <text evidence="2">Belongs to the membrane fusion protein (MFP) (TC 8.A.1) family.</text>
</comment>
<feature type="compositionally biased region" description="Low complexity" evidence="7">
    <location>
        <begin position="399"/>
        <end position="414"/>
    </location>
</feature>
<dbReference type="Pfam" id="PF25917">
    <property type="entry name" value="BSH_RND"/>
    <property type="match status" value="1"/>
</dbReference>
<evidence type="ECO:0000256" key="2">
    <source>
        <dbReference type="ARBA" id="ARBA00009477"/>
    </source>
</evidence>
<dbReference type="RefSeq" id="WP_109611408.1">
    <property type="nucleotide sequence ID" value="NZ_QGGG01000001.1"/>
</dbReference>
<feature type="region of interest" description="Disordered" evidence="7">
    <location>
        <begin position="387"/>
        <end position="435"/>
    </location>
</feature>
<dbReference type="GO" id="GO:1990281">
    <property type="term" value="C:efflux pump complex"/>
    <property type="evidence" value="ECO:0007669"/>
    <property type="project" value="TreeGrafter"/>
</dbReference>
<feature type="transmembrane region" description="Helical" evidence="8">
    <location>
        <begin position="26"/>
        <end position="44"/>
    </location>
</feature>
<keyword evidence="14" id="KW-1185">Reference proteome</keyword>
<dbReference type="OrthoDB" id="9783047at2"/>
<evidence type="ECO:0000256" key="3">
    <source>
        <dbReference type="ARBA" id="ARBA00022448"/>
    </source>
</evidence>
<evidence type="ECO:0000256" key="8">
    <source>
        <dbReference type="SAM" id="Phobius"/>
    </source>
</evidence>
<evidence type="ECO:0000259" key="12">
    <source>
        <dbReference type="Pfam" id="PF25967"/>
    </source>
</evidence>
<dbReference type="Pfam" id="PF25967">
    <property type="entry name" value="RND-MFP_C"/>
    <property type="match status" value="1"/>
</dbReference>
<evidence type="ECO:0000259" key="9">
    <source>
        <dbReference type="Pfam" id="PF25876"/>
    </source>
</evidence>
<dbReference type="STRING" id="1192868.GCA_000304395_02908"/>
<feature type="domain" description="Multidrug resistance protein MdtA-like barrel-sandwich hybrid" evidence="10">
    <location>
        <begin position="89"/>
        <end position="231"/>
    </location>
</feature>
<dbReference type="GO" id="GO:0015562">
    <property type="term" value="F:efflux transmembrane transporter activity"/>
    <property type="evidence" value="ECO:0007669"/>
    <property type="project" value="TreeGrafter"/>
</dbReference>
<keyword evidence="8" id="KW-0812">Transmembrane</keyword>
<evidence type="ECO:0000313" key="14">
    <source>
        <dbReference type="Proteomes" id="UP000245396"/>
    </source>
</evidence>
<dbReference type="Gene3D" id="2.40.420.20">
    <property type="match status" value="1"/>
</dbReference>
<sequence>MDQLREAPGATNVERAPVVQRRSRSWIAWLIFLVLLAVGATLWWQHGQYGEPPARPRAAPTVSVGAATVETGNVNVTLDALGTVTSLATVTVKPQVSGQLTQVNFQEGQEVRKGDPLARIDPRPYQAALAQAQGQLTRDQALLQDAQIDLGRDKKLVPGGAIPQQTLDTQAALVAQYVGTVEADKAAVQAATINLDYTTILAPVDGRAGLRQVDEGNYVTPGDAGGIVVITQMEPISVLFTVPEDRLQEIAQRLDQGARLPVIAFDRTGDNKLADGQLETFDSQIDPTTGTIKLRASFANEKRTLYPNQFVNIDLIVDEHDGVTIAPTAAIQRGVPGTFVYVIGADDTVSVRKVTLGVFDGERVQIASGLNPGERVVIDGADKLREGSKVAVRQEARTPPSQQQAADPAKPADAVNPQQHKGNGRHKPSGAGQQQ</sequence>
<reference evidence="13 14" key="1">
    <citation type="submission" date="2018-05" db="EMBL/GenBank/DDBJ databases">
        <title>Genomic Encyclopedia of Type Strains, Phase IV (KMG-IV): sequencing the most valuable type-strain genomes for metagenomic binning, comparative biology and taxonomic classification.</title>
        <authorList>
            <person name="Goeker M."/>
        </authorList>
    </citation>
    <scope>NUCLEOTIDE SEQUENCE [LARGE SCALE GENOMIC DNA]</scope>
    <source>
        <strain evidence="13 14">DSM 6986</strain>
    </source>
</reference>
<comment type="subcellular location">
    <subcellularLocation>
        <location evidence="1">Cell membrane</location>
    </subcellularLocation>
</comment>
<dbReference type="NCBIfam" id="TIGR01730">
    <property type="entry name" value="RND_mfp"/>
    <property type="match status" value="1"/>
</dbReference>
<dbReference type="Pfam" id="PF25944">
    <property type="entry name" value="Beta-barrel_RND"/>
    <property type="match status" value="1"/>
</dbReference>
<evidence type="ECO:0000256" key="5">
    <source>
        <dbReference type="ARBA" id="ARBA00022519"/>
    </source>
</evidence>
<evidence type="ECO:0000256" key="7">
    <source>
        <dbReference type="SAM" id="MobiDB-lite"/>
    </source>
</evidence>
<dbReference type="SUPFAM" id="SSF111369">
    <property type="entry name" value="HlyD-like secretion proteins"/>
    <property type="match status" value="1"/>
</dbReference>
<dbReference type="InterPro" id="IPR006143">
    <property type="entry name" value="RND_pump_MFP"/>
</dbReference>
<feature type="domain" description="Multidrug resistance protein MdtA-like beta-barrel" evidence="11">
    <location>
        <begin position="235"/>
        <end position="318"/>
    </location>
</feature>
<dbReference type="Gene3D" id="2.40.30.170">
    <property type="match status" value="1"/>
</dbReference>
<gene>
    <name evidence="13" type="ORF">C7441_101313</name>
</gene>
<dbReference type="NCBIfam" id="NF008589">
    <property type="entry name" value="PRK11556.1"/>
    <property type="match status" value="1"/>
</dbReference>
<accession>A0A316CB83</accession>
<feature type="compositionally biased region" description="Basic and acidic residues" evidence="7">
    <location>
        <begin position="387"/>
        <end position="396"/>
    </location>
</feature>
<dbReference type="PANTHER" id="PTHR30469">
    <property type="entry name" value="MULTIDRUG RESISTANCE PROTEIN MDTA"/>
    <property type="match status" value="1"/>
</dbReference>
<dbReference type="InterPro" id="IPR058624">
    <property type="entry name" value="MdtA-like_HH"/>
</dbReference>
<dbReference type="Pfam" id="PF25876">
    <property type="entry name" value="HH_MFP_RND"/>
    <property type="match status" value="1"/>
</dbReference>
<evidence type="ECO:0000256" key="1">
    <source>
        <dbReference type="ARBA" id="ARBA00004236"/>
    </source>
</evidence>
<evidence type="ECO:0000259" key="10">
    <source>
        <dbReference type="Pfam" id="PF25917"/>
    </source>
</evidence>
<keyword evidence="6 8" id="KW-0472">Membrane</keyword>
<evidence type="ECO:0000259" key="11">
    <source>
        <dbReference type="Pfam" id="PF25944"/>
    </source>
</evidence>
<evidence type="ECO:0000313" key="13">
    <source>
        <dbReference type="EMBL" id="PWJ86433.1"/>
    </source>
</evidence>
<dbReference type="InterPro" id="IPR058627">
    <property type="entry name" value="MdtA-like_C"/>
</dbReference>
<evidence type="ECO:0000256" key="4">
    <source>
        <dbReference type="ARBA" id="ARBA00022475"/>
    </source>
</evidence>
<feature type="domain" description="Multidrug resistance protein MdtA-like C-terminal permuted SH3" evidence="12">
    <location>
        <begin position="325"/>
        <end position="383"/>
    </location>
</feature>
<dbReference type="Proteomes" id="UP000245396">
    <property type="component" value="Unassembled WGS sequence"/>
</dbReference>
<dbReference type="InterPro" id="IPR058626">
    <property type="entry name" value="MdtA-like_b-barrel"/>
</dbReference>
<protein>
    <submittedName>
        <fullName evidence="13">Multidrug efflux system membrane fusion protein</fullName>
    </submittedName>
</protein>
<dbReference type="InterPro" id="IPR058625">
    <property type="entry name" value="MdtA-like_BSH"/>
</dbReference>
<proteinExistence type="inferred from homology"/>
<keyword evidence="5" id="KW-0997">Cell inner membrane</keyword>
<dbReference type="AlphaFoldDB" id="A0A316CB83"/>
<feature type="domain" description="Multidrug resistance protein MdtA-like alpha-helical hairpin" evidence="9">
    <location>
        <begin position="129"/>
        <end position="198"/>
    </location>
</feature>
<organism evidence="13 14">
    <name type="scientific">Pseudaminobacter salicylatoxidans</name>
    <dbReference type="NCBI Taxonomy" id="93369"/>
    <lineage>
        <taxon>Bacteria</taxon>
        <taxon>Pseudomonadati</taxon>
        <taxon>Pseudomonadota</taxon>
        <taxon>Alphaproteobacteria</taxon>
        <taxon>Hyphomicrobiales</taxon>
        <taxon>Phyllobacteriaceae</taxon>
        <taxon>Pseudaminobacter</taxon>
    </lineage>
</organism>
<keyword evidence="4" id="KW-1003">Cell membrane</keyword>
<dbReference type="Gene3D" id="1.10.287.470">
    <property type="entry name" value="Helix hairpin bin"/>
    <property type="match status" value="1"/>
</dbReference>
<dbReference type="Gene3D" id="2.40.50.100">
    <property type="match status" value="1"/>
</dbReference>